<dbReference type="OrthoDB" id="10264910at2759"/>
<reference evidence="7 8" key="1">
    <citation type="journal article" date="2019" name="Sci. Rep.">
        <title>Nanopore sequencing improves the draft genome of the human pathogenic amoeba Naegleria fowleri.</title>
        <authorList>
            <person name="Liechti N."/>
            <person name="Schurch N."/>
            <person name="Bruggmann R."/>
            <person name="Wittwer M."/>
        </authorList>
    </citation>
    <scope>NUCLEOTIDE SEQUENCE [LARGE SCALE GENOMIC DNA]</scope>
    <source>
        <strain evidence="7 8">ATCC 30894</strain>
    </source>
</reference>
<dbReference type="GO" id="GO:0000463">
    <property type="term" value="P:maturation of LSU-rRNA from tricistronic rRNA transcript (SSU-rRNA, 5.8S rRNA, LSU-rRNA)"/>
    <property type="evidence" value="ECO:0007669"/>
    <property type="project" value="UniProtKB-UniRule"/>
</dbReference>
<dbReference type="RefSeq" id="XP_044564143.1">
    <property type="nucleotide sequence ID" value="XM_044704894.1"/>
</dbReference>
<evidence type="ECO:0000259" key="6">
    <source>
        <dbReference type="PROSITE" id="PS50172"/>
    </source>
</evidence>
<keyword evidence="3 4" id="KW-0539">Nucleus</keyword>
<feature type="compositionally biased region" description="Acidic residues" evidence="5">
    <location>
        <begin position="609"/>
        <end position="641"/>
    </location>
</feature>
<dbReference type="InterPro" id="IPR036420">
    <property type="entry name" value="BRCT_dom_sf"/>
</dbReference>
<evidence type="ECO:0000313" key="8">
    <source>
        <dbReference type="Proteomes" id="UP000444721"/>
    </source>
</evidence>
<dbReference type="GO" id="GO:0003723">
    <property type="term" value="F:RNA binding"/>
    <property type="evidence" value="ECO:0007669"/>
    <property type="project" value="TreeGrafter"/>
</dbReference>
<feature type="region of interest" description="Disordered" evidence="5">
    <location>
        <begin position="489"/>
        <end position="519"/>
    </location>
</feature>
<comment type="function">
    <text evidence="4">Required for maturation of ribosomal RNAs and formation of the large ribosomal subunit.</text>
</comment>
<feature type="compositionally biased region" description="Basic and acidic residues" evidence="5">
    <location>
        <begin position="489"/>
        <end position="501"/>
    </location>
</feature>
<feature type="domain" description="BRCT" evidence="6">
    <location>
        <begin position="308"/>
        <end position="399"/>
    </location>
</feature>
<evidence type="ECO:0000313" key="7">
    <source>
        <dbReference type="EMBL" id="KAF0979430.1"/>
    </source>
</evidence>
<evidence type="ECO:0000256" key="1">
    <source>
        <dbReference type="ARBA" id="ARBA00022517"/>
    </source>
</evidence>
<dbReference type="GO" id="GO:0005654">
    <property type="term" value="C:nucleoplasm"/>
    <property type="evidence" value="ECO:0007669"/>
    <property type="project" value="UniProtKB-SubCell"/>
</dbReference>
<sequence>MGKAPQKNFFATKDLAKVKYISKNSAQERLQISRANFRHLLILKGIHPKVPEKNSKAKNAAKYAKDKTYYYKKDINFIAHDPLLDKLREYKTYLRRVAKAKGRGDVEHLERLKELEPEFTYDHLVKERYPSFQSALNDLNDCLCILFMYTHLPAGLGKVTAEMTENAKRLCDEFCSYVCQTKSLRKVFLSFKGIYYQANIQGVDITWIVPYDFPQVIPENVDFNIFRSFIQFYLTLLTFVNYKLYNDANIEYPPKYVAKSDKSYLIDAIKQNDVEENVDLRSVAGPAIESHENDEKKPTTPEEVFMNKFKSMFKGLVFYFSRECPKAALEFIVKSFGGECGWASEDSPFDETYDKITHMVVDRKIPPEKMIKDREYVQPQYVFDCVNAMIKLPVEPYAPGKKLPPHLSPFVEYKKDTYMPKYAEEIRAMVEKELKLIKKQYQQDVEDDTEEAAVLEDLDDVSDEEEGRHHMELVAEIEGKKFADVQQELEKARQKSKDELKLQQLSNKPRNKKEEREQELIEMRKVMASRRNRKLYERIQKLQRGKNAYNKQLLKRRMKLEEEEKKEKQLEDNTEDTMVDEVDNHKVEEEHDDNIEYTKSSKSQRNNEENDDTDEEDGDELLDQFAEDDNDEEDNDDIELV</sequence>
<keyword evidence="8" id="KW-1185">Reference proteome</keyword>
<organism evidence="7 8">
    <name type="scientific">Naegleria fowleri</name>
    <name type="common">Brain eating amoeba</name>
    <dbReference type="NCBI Taxonomy" id="5763"/>
    <lineage>
        <taxon>Eukaryota</taxon>
        <taxon>Discoba</taxon>
        <taxon>Heterolobosea</taxon>
        <taxon>Tetramitia</taxon>
        <taxon>Eutetramitia</taxon>
        <taxon>Vahlkampfiidae</taxon>
        <taxon>Naegleria</taxon>
    </lineage>
</organism>
<dbReference type="VEuPathDB" id="AmoebaDB:NfTy_055300"/>
<dbReference type="Proteomes" id="UP000444721">
    <property type="component" value="Unassembled WGS sequence"/>
</dbReference>
<evidence type="ECO:0000256" key="5">
    <source>
        <dbReference type="SAM" id="MobiDB-lite"/>
    </source>
</evidence>
<evidence type="ECO:0000256" key="4">
    <source>
        <dbReference type="HAMAP-Rule" id="MF_03028"/>
    </source>
</evidence>
<dbReference type="OMA" id="QKVTWIV"/>
<dbReference type="InterPro" id="IPR010613">
    <property type="entry name" value="PES"/>
</dbReference>
<comment type="caution">
    <text evidence="7">The sequence shown here is derived from an EMBL/GenBank/DDBJ whole genome shotgun (WGS) entry which is preliminary data.</text>
</comment>
<dbReference type="CDD" id="cd17709">
    <property type="entry name" value="BRCT_pescadillo_like"/>
    <property type="match status" value="1"/>
</dbReference>
<dbReference type="VEuPathDB" id="AmoebaDB:NF0125690"/>
<dbReference type="SUPFAM" id="SSF52113">
    <property type="entry name" value="BRCT domain"/>
    <property type="match status" value="1"/>
</dbReference>
<dbReference type="GO" id="GO:0030687">
    <property type="term" value="C:preribosome, large subunit precursor"/>
    <property type="evidence" value="ECO:0007669"/>
    <property type="project" value="UniProtKB-UniRule"/>
</dbReference>
<comment type="subcellular location">
    <subcellularLocation>
        <location evidence="4">Nucleus</location>
        <location evidence="4">Nucleolus</location>
    </subcellularLocation>
    <subcellularLocation>
        <location evidence="4">Nucleus</location>
        <location evidence="4">Nucleoplasm</location>
    </subcellularLocation>
</comment>
<evidence type="ECO:0000256" key="3">
    <source>
        <dbReference type="ARBA" id="ARBA00023242"/>
    </source>
</evidence>
<dbReference type="HAMAP" id="MF_03028">
    <property type="entry name" value="Pescadillo"/>
    <property type="match status" value="1"/>
</dbReference>
<name>A0A6A5C0Q0_NAEFO</name>
<feature type="compositionally biased region" description="Basic and acidic residues" evidence="5">
    <location>
        <begin position="560"/>
        <end position="571"/>
    </location>
</feature>
<proteinExistence type="inferred from homology"/>
<dbReference type="GO" id="GO:0070545">
    <property type="term" value="C:PeBoW complex"/>
    <property type="evidence" value="ECO:0007669"/>
    <property type="project" value="TreeGrafter"/>
</dbReference>
<dbReference type="AlphaFoldDB" id="A0A6A5C0Q0"/>
<keyword evidence="2 4" id="KW-0698">rRNA processing</keyword>
<dbReference type="PROSITE" id="PS50172">
    <property type="entry name" value="BRCT"/>
    <property type="match status" value="1"/>
</dbReference>
<dbReference type="GO" id="GO:0000466">
    <property type="term" value="P:maturation of 5.8S rRNA from tricistronic rRNA transcript (SSU-rRNA, 5.8S rRNA, LSU-rRNA)"/>
    <property type="evidence" value="ECO:0007669"/>
    <property type="project" value="UniProtKB-UniRule"/>
</dbReference>
<comment type="similarity">
    <text evidence="4">Belongs to the pescadillo family.</text>
</comment>
<gene>
    <name evidence="7" type="ORF">FDP41_001773</name>
</gene>
<dbReference type="GO" id="GO:0043021">
    <property type="term" value="F:ribonucleoprotein complex binding"/>
    <property type="evidence" value="ECO:0007669"/>
    <property type="project" value="UniProtKB-UniRule"/>
</dbReference>
<accession>A0A6A5C0Q0</accession>
<feature type="region of interest" description="Disordered" evidence="5">
    <location>
        <begin position="560"/>
        <end position="641"/>
    </location>
</feature>
<dbReference type="PANTHER" id="PTHR12221">
    <property type="entry name" value="PESCADILLO - RELATED"/>
    <property type="match status" value="1"/>
</dbReference>
<dbReference type="EMBL" id="VFQX01000027">
    <property type="protein sequence ID" value="KAF0979430.1"/>
    <property type="molecule type" value="Genomic_DNA"/>
</dbReference>
<dbReference type="GeneID" id="68108991"/>
<keyword evidence="1 4" id="KW-0690">Ribosome biogenesis</keyword>
<protein>
    <recommendedName>
        <fullName evidence="4">Pescadillo homolog</fullName>
    </recommendedName>
</protein>
<dbReference type="Pfam" id="PF06732">
    <property type="entry name" value="Pescadillo_N"/>
    <property type="match status" value="1"/>
</dbReference>
<evidence type="ECO:0000256" key="2">
    <source>
        <dbReference type="ARBA" id="ARBA00022552"/>
    </source>
</evidence>
<dbReference type="PANTHER" id="PTHR12221:SF6">
    <property type="entry name" value="PESCADILLO HOMOLOG"/>
    <property type="match status" value="1"/>
</dbReference>
<dbReference type="VEuPathDB" id="AmoebaDB:FDP41_001773"/>
<dbReference type="InterPro" id="IPR001357">
    <property type="entry name" value="BRCT_dom"/>
</dbReference>
<feature type="compositionally biased region" description="Acidic residues" evidence="5">
    <location>
        <begin position="572"/>
        <end position="581"/>
    </location>
</feature>
<dbReference type="Gene3D" id="3.40.50.10190">
    <property type="entry name" value="BRCT domain"/>
    <property type="match status" value="1"/>
</dbReference>